<protein>
    <submittedName>
        <fullName evidence="2">Uncharacterized protein</fullName>
    </submittedName>
</protein>
<reference evidence="2" key="2">
    <citation type="submission" date="2020-05" db="UniProtKB">
        <authorList>
            <consortium name="EnsemblMetazoa"/>
        </authorList>
    </citation>
    <scope>IDENTIFICATION</scope>
    <source>
        <strain evidence="2">FAR1</strain>
    </source>
</reference>
<feature type="signal peptide" evidence="1">
    <location>
        <begin position="1"/>
        <end position="19"/>
    </location>
</feature>
<accession>A0A182QML7</accession>
<dbReference type="VEuPathDB" id="VectorBase:AFAF013232"/>
<name>A0A182QML7_9DIPT</name>
<dbReference type="EnsemblMetazoa" id="AFAF013232-RA">
    <property type="protein sequence ID" value="AFAF013232-PA"/>
    <property type="gene ID" value="AFAF013232"/>
</dbReference>
<dbReference type="Proteomes" id="UP000075886">
    <property type="component" value="Unassembled WGS sequence"/>
</dbReference>
<reference evidence="3" key="1">
    <citation type="submission" date="2014-01" db="EMBL/GenBank/DDBJ databases">
        <title>The Genome Sequence of Anopheles farauti FAR1 (V2).</title>
        <authorList>
            <consortium name="The Broad Institute Genomics Platform"/>
            <person name="Neafsey D.E."/>
            <person name="Besansky N."/>
            <person name="Howell P."/>
            <person name="Walton C."/>
            <person name="Young S.K."/>
            <person name="Zeng Q."/>
            <person name="Gargeya S."/>
            <person name="Fitzgerald M."/>
            <person name="Haas B."/>
            <person name="Abouelleil A."/>
            <person name="Allen A.W."/>
            <person name="Alvarado L."/>
            <person name="Arachchi H.M."/>
            <person name="Berlin A.M."/>
            <person name="Chapman S.B."/>
            <person name="Gainer-Dewar J."/>
            <person name="Goldberg J."/>
            <person name="Griggs A."/>
            <person name="Gujja S."/>
            <person name="Hansen M."/>
            <person name="Howarth C."/>
            <person name="Imamovic A."/>
            <person name="Ireland A."/>
            <person name="Larimer J."/>
            <person name="McCowan C."/>
            <person name="Murphy C."/>
            <person name="Pearson M."/>
            <person name="Poon T.W."/>
            <person name="Priest M."/>
            <person name="Roberts A."/>
            <person name="Saif S."/>
            <person name="Shea T."/>
            <person name="Sisk P."/>
            <person name="Sykes S."/>
            <person name="Wortman J."/>
            <person name="Nusbaum C."/>
            <person name="Birren B."/>
        </authorList>
    </citation>
    <scope>NUCLEOTIDE SEQUENCE [LARGE SCALE GENOMIC DNA]</scope>
    <source>
        <strain evidence="3">FAR1</strain>
    </source>
</reference>
<evidence type="ECO:0000313" key="3">
    <source>
        <dbReference type="Proteomes" id="UP000075886"/>
    </source>
</evidence>
<keyword evidence="3" id="KW-1185">Reference proteome</keyword>
<evidence type="ECO:0000256" key="1">
    <source>
        <dbReference type="SAM" id="SignalP"/>
    </source>
</evidence>
<organism evidence="2 3">
    <name type="scientific">Anopheles farauti</name>
    <dbReference type="NCBI Taxonomy" id="69004"/>
    <lineage>
        <taxon>Eukaryota</taxon>
        <taxon>Metazoa</taxon>
        <taxon>Ecdysozoa</taxon>
        <taxon>Arthropoda</taxon>
        <taxon>Hexapoda</taxon>
        <taxon>Insecta</taxon>
        <taxon>Pterygota</taxon>
        <taxon>Neoptera</taxon>
        <taxon>Endopterygota</taxon>
        <taxon>Diptera</taxon>
        <taxon>Nematocera</taxon>
        <taxon>Culicoidea</taxon>
        <taxon>Culicidae</taxon>
        <taxon>Anophelinae</taxon>
        <taxon>Anopheles</taxon>
    </lineage>
</organism>
<keyword evidence="1" id="KW-0732">Signal</keyword>
<sequence length="169" mass="18104">MRLLRALLGLLVVAKTGYGLDCDFCYGEEDCSLGADVPVVTCDEEAVQLTNSSLVSFIRPLRTALPIERARYECVHVRAASVSGHVFLFTRGCVHRQAGGGHFCSLPHATFQGSLECMACDGEDRCNNIPVRPIAEGSSAKVQSSLLSLVVSCSVVVVFFAPLTTTPHS</sequence>
<evidence type="ECO:0000313" key="2">
    <source>
        <dbReference type="EnsemblMetazoa" id="AFAF013232-PA"/>
    </source>
</evidence>
<dbReference type="AlphaFoldDB" id="A0A182QML7"/>
<feature type="chain" id="PRO_5012475429" evidence="1">
    <location>
        <begin position="20"/>
        <end position="169"/>
    </location>
</feature>
<proteinExistence type="predicted"/>
<dbReference type="EMBL" id="AXCN02001489">
    <property type="status" value="NOT_ANNOTATED_CDS"/>
    <property type="molecule type" value="Genomic_DNA"/>
</dbReference>